<keyword evidence="1" id="KW-0732">Signal</keyword>
<comment type="caution">
    <text evidence="2">The sequence shown here is derived from an EMBL/GenBank/DDBJ whole genome shotgun (WGS) entry which is preliminary data.</text>
</comment>
<dbReference type="PROSITE" id="PS51257">
    <property type="entry name" value="PROKAR_LIPOPROTEIN"/>
    <property type="match status" value="1"/>
</dbReference>
<dbReference type="RefSeq" id="WP_191709702.1">
    <property type="nucleotide sequence ID" value="NZ_JACSPQ010000001.1"/>
</dbReference>
<evidence type="ECO:0000256" key="1">
    <source>
        <dbReference type="SAM" id="SignalP"/>
    </source>
</evidence>
<reference evidence="2 3" key="1">
    <citation type="submission" date="2020-08" db="EMBL/GenBank/DDBJ databases">
        <title>A Genomic Blueprint of the Chicken Gut Microbiome.</title>
        <authorList>
            <person name="Gilroy R."/>
            <person name="Ravi A."/>
            <person name="Getino M."/>
            <person name="Pursley I."/>
            <person name="Horton D.L."/>
            <person name="Alikhan N.-F."/>
            <person name="Baker D."/>
            <person name="Gharbi K."/>
            <person name="Hall N."/>
            <person name="Watson M."/>
            <person name="Adriaenssens E.M."/>
            <person name="Foster-Nyarko E."/>
            <person name="Jarju S."/>
            <person name="Secka A."/>
            <person name="Antonio M."/>
            <person name="Oren A."/>
            <person name="Chaudhuri R."/>
            <person name="La Ragione R.M."/>
            <person name="Hildebrand F."/>
            <person name="Pallen M.J."/>
        </authorList>
    </citation>
    <scope>NUCLEOTIDE SEQUENCE [LARGE SCALE GENOMIC DNA]</scope>
    <source>
        <strain evidence="2 3">Sa1YUN3</strain>
    </source>
</reference>
<protein>
    <recommendedName>
        <fullName evidence="4">DUF4493 domain-containing protein</fullName>
    </recommendedName>
</protein>
<evidence type="ECO:0000313" key="2">
    <source>
        <dbReference type="EMBL" id="MBD8001508.1"/>
    </source>
</evidence>
<evidence type="ECO:0000313" key="3">
    <source>
        <dbReference type="Proteomes" id="UP000616346"/>
    </source>
</evidence>
<feature type="chain" id="PRO_5046344521" description="DUF4493 domain-containing protein" evidence="1">
    <location>
        <begin position="22"/>
        <end position="503"/>
    </location>
</feature>
<dbReference type="EMBL" id="JACSPQ010000001">
    <property type="protein sequence ID" value="MBD8001508.1"/>
    <property type="molecule type" value="Genomic_DNA"/>
</dbReference>
<gene>
    <name evidence="2" type="ORF">H9626_04650</name>
</gene>
<feature type="signal peptide" evidence="1">
    <location>
        <begin position="1"/>
        <end position="21"/>
    </location>
</feature>
<name>A0ABR8V9Q9_9BACT</name>
<organism evidence="2 3">
    <name type="scientific">Phocaeicola faecium</name>
    <dbReference type="NCBI Taxonomy" id="2762213"/>
    <lineage>
        <taxon>Bacteria</taxon>
        <taxon>Pseudomonadati</taxon>
        <taxon>Bacteroidota</taxon>
        <taxon>Bacteroidia</taxon>
        <taxon>Bacteroidales</taxon>
        <taxon>Bacteroidaceae</taxon>
        <taxon>Phocaeicola</taxon>
    </lineage>
</organism>
<accession>A0ABR8V9Q9</accession>
<proteinExistence type="predicted"/>
<dbReference type="Proteomes" id="UP000616346">
    <property type="component" value="Unassembled WGS sequence"/>
</dbReference>
<keyword evidence="3" id="KW-1185">Reference proteome</keyword>
<sequence length="503" mass="56171">MKRIIHLLGSFCVLLAVVACSDDIAEEVYRQEKPQAEDKTSSLTIHLENAEEQEDLILAALSESPFNEQGVSKEIGEADFLLSQPVKGSQVVFDDLMDFYKKTLYFNVYQKTEAGYKPKTHLGNQLQYEVVTGNIEKTIDLAAPPQEVIRKTSIAVTVAPEYSGKDLYLVKESSRSHFETSLKGGQKPQEDLYVAAATAENNAASFVIDSPKSTETYWIYLSQPEEGLPFLKKSKEIGYDTEENVSLTFDKEVKKQIKVTAIYLMGEEGSQTEEPFNEKEIYLINKTDWETVKQHVENTHGNPEKGTYVEKKNTSKDGVVTFELFCTEAQQEYVIYAPKWNTEYYDNYKIAENVTVTPESDIVTVEMKYPFIPPTSEGSGGINKTVTFTVSVASLPDGAQLHFLYSSVYILNDAANLKEAAEAIRANMPYDGMTQSAETLQGTSSPVTIENVEINTGKRIVILTRVMTGFLEFQLMAKEIDVSAISGNTHEVTLAKEDLNPTL</sequence>
<evidence type="ECO:0008006" key="4">
    <source>
        <dbReference type="Google" id="ProtNLM"/>
    </source>
</evidence>